<gene>
    <name evidence="1" type="ORF">BDQ12DRAFT_670400</name>
</gene>
<dbReference type="EMBL" id="ML213651">
    <property type="protein sequence ID" value="TFK33291.1"/>
    <property type="molecule type" value="Genomic_DNA"/>
</dbReference>
<sequence length="259" mass="29294">MSNIPVICFGPNTDTFYIGCGMRYYAQNMPPTISNTLKKLPAIQIKWMSMDWDGQGWAVRDAYNNTKIIGHINKGLEFVSFGANKSIWFAGVSTGNWHGNLEDKMILKLNEVRAISPNFDAALEGILFGKGTTMVFIGKQGFAYFTDEEAEGGKMESVLNEYIHRNPPWILMHGSSLCLYNIDYYFLKFKDPNSNNIEMRWNLPMPMFEKLAELKAQAARPESQLAIQQYESLNMVAATGRLNVAIATSNAVNSLNRWY</sequence>
<dbReference type="OrthoDB" id="3006414at2759"/>
<proteinExistence type="predicted"/>
<reference evidence="1 2" key="1">
    <citation type="journal article" date="2019" name="Nat. Ecol. Evol.">
        <title>Megaphylogeny resolves global patterns of mushroom evolution.</title>
        <authorList>
            <person name="Varga T."/>
            <person name="Krizsan K."/>
            <person name="Foldi C."/>
            <person name="Dima B."/>
            <person name="Sanchez-Garcia M."/>
            <person name="Sanchez-Ramirez S."/>
            <person name="Szollosi G.J."/>
            <person name="Szarkandi J.G."/>
            <person name="Papp V."/>
            <person name="Albert L."/>
            <person name="Andreopoulos W."/>
            <person name="Angelini C."/>
            <person name="Antonin V."/>
            <person name="Barry K.W."/>
            <person name="Bougher N.L."/>
            <person name="Buchanan P."/>
            <person name="Buyck B."/>
            <person name="Bense V."/>
            <person name="Catcheside P."/>
            <person name="Chovatia M."/>
            <person name="Cooper J."/>
            <person name="Damon W."/>
            <person name="Desjardin D."/>
            <person name="Finy P."/>
            <person name="Geml J."/>
            <person name="Haridas S."/>
            <person name="Hughes K."/>
            <person name="Justo A."/>
            <person name="Karasinski D."/>
            <person name="Kautmanova I."/>
            <person name="Kiss B."/>
            <person name="Kocsube S."/>
            <person name="Kotiranta H."/>
            <person name="LaButti K.M."/>
            <person name="Lechner B.E."/>
            <person name="Liimatainen K."/>
            <person name="Lipzen A."/>
            <person name="Lukacs Z."/>
            <person name="Mihaltcheva S."/>
            <person name="Morgado L.N."/>
            <person name="Niskanen T."/>
            <person name="Noordeloos M.E."/>
            <person name="Ohm R.A."/>
            <person name="Ortiz-Santana B."/>
            <person name="Ovrebo C."/>
            <person name="Racz N."/>
            <person name="Riley R."/>
            <person name="Savchenko A."/>
            <person name="Shiryaev A."/>
            <person name="Soop K."/>
            <person name="Spirin V."/>
            <person name="Szebenyi C."/>
            <person name="Tomsovsky M."/>
            <person name="Tulloss R.E."/>
            <person name="Uehling J."/>
            <person name="Grigoriev I.V."/>
            <person name="Vagvolgyi C."/>
            <person name="Papp T."/>
            <person name="Martin F.M."/>
            <person name="Miettinen O."/>
            <person name="Hibbett D.S."/>
            <person name="Nagy L.G."/>
        </authorList>
    </citation>
    <scope>NUCLEOTIDE SEQUENCE [LARGE SCALE GENOMIC DNA]</scope>
    <source>
        <strain evidence="1 2">CBS 166.37</strain>
    </source>
</reference>
<organism evidence="1 2">
    <name type="scientific">Crucibulum laeve</name>
    <dbReference type="NCBI Taxonomy" id="68775"/>
    <lineage>
        <taxon>Eukaryota</taxon>
        <taxon>Fungi</taxon>
        <taxon>Dikarya</taxon>
        <taxon>Basidiomycota</taxon>
        <taxon>Agaricomycotina</taxon>
        <taxon>Agaricomycetes</taxon>
        <taxon>Agaricomycetidae</taxon>
        <taxon>Agaricales</taxon>
        <taxon>Agaricineae</taxon>
        <taxon>Nidulariaceae</taxon>
        <taxon>Crucibulum</taxon>
    </lineage>
</organism>
<dbReference type="AlphaFoldDB" id="A0A5C3LWY5"/>
<evidence type="ECO:0000313" key="2">
    <source>
        <dbReference type="Proteomes" id="UP000308652"/>
    </source>
</evidence>
<accession>A0A5C3LWY5</accession>
<evidence type="ECO:0000313" key="1">
    <source>
        <dbReference type="EMBL" id="TFK33291.1"/>
    </source>
</evidence>
<dbReference type="Proteomes" id="UP000308652">
    <property type="component" value="Unassembled WGS sequence"/>
</dbReference>
<keyword evidence="2" id="KW-1185">Reference proteome</keyword>
<name>A0A5C3LWY5_9AGAR</name>
<protein>
    <submittedName>
        <fullName evidence="1">Uncharacterized protein</fullName>
    </submittedName>
</protein>